<dbReference type="GeneID" id="43587416"/>
<keyword evidence="3" id="KW-1185">Reference proteome</keyword>
<feature type="compositionally biased region" description="Polar residues" evidence="1">
    <location>
        <begin position="869"/>
        <end position="879"/>
    </location>
</feature>
<feature type="compositionally biased region" description="Low complexity" evidence="1">
    <location>
        <begin position="383"/>
        <end position="393"/>
    </location>
</feature>
<feature type="compositionally biased region" description="Basic and acidic residues" evidence="1">
    <location>
        <begin position="895"/>
        <end position="905"/>
    </location>
</feature>
<name>A0A5M6C4L2_9TREE</name>
<dbReference type="EMBL" id="CP144059">
    <property type="protein sequence ID" value="WWD20796.1"/>
    <property type="molecule type" value="Genomic_DNA"/>
</dbReference>
<dbReference type="KEGG" id="ksn:43587416"/>
<protein>
    <submittedName>
        <fullName evidence="2">Uncharacterized protein</fullName>
    </submittedName>
</protein>
<evidence type="ECO:0000313" key="3">
    <source>
        <dbReference type="Proteomes" id="UP000322225"/>
    </source>
</evidence>
<feature type="compositionally biased region" description="Polar residues" evidence="1">
    <location>
        <begin position="615"/>
        <end position="637"/>
    </location>
</feature>
<feature type="compositionally biased region" description="Polar residues" evidence="1">
    <location>
        <begin position="188"/>
        <end position="197"/>
    </location>
</feature>
<accession>A0A5M6C4L2</accession>
<evidence type="ECO:0000313" key="2">
    <source>
        <dbReference type="EMBL" id="WWD20796.1"/>
    </source>
</evidence>
<feature type="region of interest" description="Disordered" evidence="1">
    <location>
        <begin position="333"/>
        <end position="394"/>
    </location>
</feature>
<organism evidence="2 3">
    <name type="scientific">Kwoniella shandongensis</name>
    <dbReference type="NCBI Taxonomy" id="1734106"/>
    <lineage>
        <taxon>Eukaryota</taxon>
        <taxon>Fungi</taxon>
        <taxon>Dikarya</taxon>
        <taxon>Basidiomycota</taxon>
        <taxon>Agaricomycotina</taxon>
        <taxon>Tremellomycetes</taxon>
        <taxon>Tremellales</taxon>
        <taxon>Cryptococcaceae</taxon>
        <taxon>Kwoniella</taxon>
    </lineage>
</organism>
<feature type="compositionally biased region" description="Polar residues" evidence="1">
    <location>
        <begin position="725"/>
        <end position="735"/>
    </location>
</feature>
<feature type="compositionally biased region" description="Polar residues" evidence="1">
    <location>
        <begin position="841"/>
        <end position="852"/>
    </location>
</feature>
<gene>
    <name evidence="2" type="ORF">CI109_105273</name>
</gene>
<dbReference type="AlphaFoldDB" id="A0A5M6C4L2"/>
<feature type="compositionally biased region" description="Low complexity" evidence="1">
    <location>
        <begin position="335"/>
        <end position="346"/>
    </location>
</feature>
<dbReference type="Proteomes" id="UP000322225">
    <property type="component" value="Chromosome 9"/>
</dbReference>
<dbReference type="OrthoDB" id="2587749at2759"/>
<feature type="compositionally biased region" description="Polar residues" evidence="1">
    <location>
        <begin position="577"/>
        <end position="597"/>
    </location>
</feature>
<feature type="compositionally biased region" description="Low complexity" evidence="1">
    <location>
        <begin position="172"/>
        <end position="181"/>
    </location>
</feature>
<feature type="region of interest" description="Disordered" evidence="1">
    <location>
        <begin position="708"/>
        <end position="745"/>
    </location>
</feature>
<feature type="region of interest" description="Disordered" evidence="1">
    <location>
        <begin position="761"/>
        <end position="947"/>
    </location>
</feature>
<reference evidence="2" key="1">
    <citation type="submission" date="2017-08" db="EMBL/GenBank/DDBJ databases">
        <authorList>
            <person name="Cuomo C."/>
            <person name="Billmyre B."/>
            <person name="Heitman J."/>
        </authorList>
    </citation>
    <scope>NUCLEOTIDE SEQUENCE</scope>
    <source>
        <strain evidence="2">CBS 12478</strain>
    </source>
</reference>
<feature type="region of interest" description="Disordered" evidence="1">
    <location>
        <begin position="577"/>
        <end position="657"/>
    </location>
</feature>
<proteinExistence type="predicted"/>
<reference evidence="2" key="2">
    <citation type="submission" date="2024-01" db="EMBL/GenBank/DDBJ databases">
        <title>Comparative genomics of Cryptococcus and Kwoniella reveals pathogenesis evolution and contrasting modes of karyotype evolution via chromosome fusion or intercentromeric recombination.</title>
        <authorList>
            <person name="Coelho M.A."/>
            <person name="David-Palma M."/>
            <person name="Shea T."/>
            <person name="Bowers K."/>
            <person name="McGinley-Smith S."/>
            <person name="Mohammad A.W."/>
            <person name="Gnirke A."/>
            <person name="Yurkov A.M."/>
            <person name="Nowrousian M."/>
            <person name="Sun S."/>
            <person name="Cuomo C.A."/>
            <person name="Heitman J."/>
        </authorList>
    </citation>
    <scope>NUCLEOTIDE SEQUENCE</scope>
    <source>
        <strain evidence="2">CBS 12478</strain>
    </source>
</reference>
<feature type="compositionally biased region" description="Polar residues" evidence="1">
    <location>
        <begin position="162"/>
        <end position="171"/>
    </location>
</feature>
<sequence length="947" mass="101793">MGHSTIPPHLLSLLASPQIGTDYATDVLEEWIAHRRTKGDTLFDVSVGLAELEDRTPPHLAYAFDRARYMTNVPQPSDLTPPMGPFPLARSASPVTILHHLLSQPPPSIEHSREVILEYVLAREGKLKEKKPGRGGKGTLGREGFDDIGKRLGEIEEGLTGGSTTSPKQPISSMPMASSSSRDAYPTPRSSRTQSLTENQQIGLTLILSLRMSLSYFSLQELANQLLSLALGDAERTLVQHVRRRVQGEGRWGVGKELEYVESLTLPQRPALRPAFRSAKTRTLLPARPVYPIQLPAPSKSACIKLIQTLAKEVDAGGPIAATGYIQSHTPGGLASPAANTNSPAAERSHFLSRKGTAASPTTNATLGSPQTPLSSLPPPLSSPGGPSRSPLPDTNILANYTLELVSEFLTREKREHMAKSKWAKSGRDQLSKDLGDIEAGLCLVSKNTASPHAQTLLPIFLLLRRTFALPRSPLPPAITEPYLDILPAPPDPDDVPFREPTVGTTTAALYVNPRLDDAAAQVVLEELIDSEKEKVDSAGGSREEMIEWVTDLIDSVQKRFPDGSYEDVFNTMKQQVATTPASSPQMPQSVSFSKQPSVHRRAKSTAVSGPETGSPLSLSIPSNAPARQQHLRSLSMPSRRSTYDESDSDTSSDEVIMTKPVVYSTAKQLPPLQMFSPTEYDGSNTFSAASATGSGGWWDVVSAIETDNPAPWNENRLPSPPALRTTSNTGSHNSLPLPPGAEPAQVLDFSAPMLIGFSKLDMNSSSPPRPSGGQRITPVNSPGNRAMTLDVMGTSPPSNRTSPSQRRDGIRSAGVEKAFNGYLPQERLPPPPLRYERQPNVGQSPGSQQAALGQGTPPQASPVPITPVSATTPASAPTRSKLGGFGRSMSFAMQKKDKENEKSGRGGNSPADAGKKEKEKGKVQNAPGKWNRDMVANIMGPPAERR</sequence>
<feature type="compositionally biased region" description="Polar residues" evidence="1">
    <location>
        <begin position="796"/>
        <end position="805"/>
    </location>
</feature>
<feature type="compositionally biased region" description="Basic and acidic residues" evidence="1">
    <location>
        <begin position="914"/>
        <end position="923"/>
    </location>
</feature>
<feature type="region of interest" description="Disordered" evidence="1">
    <location>
        <begin position="155"/>
        <end position="197"/>
    </location>
</feature>
<evidence type="ECO:0000256" key="1">
    <source>
        <dbReference type="SAM" id="MobiDB-lite"/>
    </source>
</evidence>
<dbReference type="RefSeq" id="XP_031862618.1">
    <property type="nucleotide sequence ID" value="XM_032003296.1"/>
</dbReference>